<dbReference type="Pfam" id="PF00528">
    <property type="entry name" value="BPD_transp_1"/>
    <property type="match status" value="1"/>
</dbReference>
<dbReference type="InterPro" id="IPR010065">
    <property type="entry name" value="AA_ABC_transptr_permease_3TM"/>
</dbReference>
<keyword evidence="4" id="KW-1003">Cell membrane</keyword>
<evidence type="ECO:0000256" key="7">
    <source>
        <dbReference type="ARBA" id="ARBA00022989"/>
    </source>
</evidence>
<evidence type="ECO:0000256" key="9">
    <source>
        <dbReference type="RuleBase" id="RU363032"/>
    </source>
</evidence>
<dbReference type="GO" id="GO:0022857">
    <property type="term" value="F:transmembrane transporter activity"/>
    <property type="evidence" value="ECO:0007669"/>
    <property type="project" value="InterPro"/>
</dbReference>
<keyword evidence="8 9" id="KW-0472">Membrane</keyword>
<keyword evidence="12" id="KW-1185">Reference proteome</keyword>
<evidence type="ECO:0000313" key="12">
    <source>
        <dbReference type="Proteomes" id="UP000253628"/>
    </source>
</evidence>
<dbReference type="AlphaFoldDB" id="A0A366GZW4"/>
<dbReference type="EMBL" id="QNRQ01000020">
    <property type="protein sequence ID" value="RBP35109.1"/>
    <property type="molecule type" value="Genomic_DNA"/>
</dbReference>
<keyword evidence="6" id="KW-0029">Amino-acid transport</keyword>
<dbReference type="PANTHER" id="PTHR30614:SF0">
    <property type="entry name" value="L-CYSTINE TRANSPORT SYSTEM PERMEASE PROTEIN TCYL"/>
    <property type="match status" value="1"/>
</dbReference>
<comment type="similarity">
    <text evidence="2">Belongs to the binding-protein-dependent transport system permease family. HisMQ subfamily.</text>
</comment>
<dbReference type="InterPro" id="IPR043429">
    <property type="entry name" value="ArtM/GltK/GlnP/TcyL/YhdX-like"/>
</dbReference>
<dbReference type="InterPro" id="IPR014342">
    <property type="entry name" value="Ectoine_EhuC"/>
</dbReference>
<dbReference type="SUPFAM" id="SSF161098">
    <property type="entry name" value="MetI-like"/>
    <property type="match status" value="1"/>
</dbReference>
<evidence type="ECO:0000256" key="6">
    <source>
        <dbReference type="ARBA" id="ARBA00022970"/>
    </source>
</evidence>
<evidence type="ECO:0000259" key="10">
    <source>
        <dbReference type="PROSITE" id="PS50928"/>
    </source>
</evidence>
<dbReference type="PANTHER" id="PTHR30614">
    <property type="entry name" value="MEMBRANE COMPONENT OF AMINO ACID ABC TRANSPORTER"/>
    <property type="match status" value="1"/>
</dbReference>
<accession>A0A366GZW4</accession>
<keyword evidence="3 9" id="KW-0813">Transport</keyword>
<dbReference type="GO" id="GO:0006865">
    <property type="term" value="P:amino acid transport"/>
    <property type="evidence" value="ECO:0007669"/>
    <property type="project" value="UniProtKB-KW"/>
</dbReference>
<dbReference type="RefSeq" id="WP_113935203.1">
    <property type="nucleotide sequence ID" value="NZ_JACCEU010000018.1"/>
</dbReference>
<evidence type="ECO:0000256" key="4">
    <source>
        <dbReference type="ARBA" id="ARBA00022475"/>
    </source>
</evidence>
<comment type="subcellular location">
    <subcellularLocation>
        <location evidence="1">Cell inner membrane</location>
        <topology evidence="1">Multi-pass membrane protein</topology>
    </subcellularLocation>
    <subcellularLocation>
        <location evidence="9">Cell membrane</location>
        <topology evidence="9">Multi-pass membrane protein</topology>
    </subcellularLocation>
</comment>
<dbReference type="OrthoDB" id="7026155at2"/>
<dbReference type="GO" id="GO:0043190">
    <property type="term" value="C:ATP-binding cassette (ABC) transporter complex"/>
    <property type="evidence" value="ECO:0007669"/>
    <property type="project" value="InterPro"/>
</dbReference>
<feature type="transmembrane region" description="Helical" evidence="9">
    <location>
        <begin position="49"/>
        <end position="71"/>
    </location>
</feature>
<dbReference type="Proteomes" id="UP000253628">
    <property type="component" value="Unassembled WGS sequence"/>
</dbReference>
<name>A0A366GZW4_9BURK</name>
<feature type="transmembrane region" description="Helical" evidence="9">
    <location>
        <begin position="20"/>
        <end position="37"/>
    </location>
</feature>
<feature type="transmembrane region" description="Helical" evidence="9">
    <location>
        <begin position="189"/>
        <end position="211"/>
    </location>
</feature>
<evidence type="ECO:0000256" key="2">
    <source>
        <dbReference type="ARBA" id="ARBA00010072"/>
    </source>
</evidence>
<protein>
    <submittedName>
        <fullName evidence="11">Amino acid ABC transporter membrane protein 1 (PAAT family)</fullName>
    </submittedName>
</protein>
<evidence type="ECO:0000256" key="5">
    <source>
        <dbReference type="ARBA" id="ARBA00022692"/>
    </source>
</evidence>
<evidence type="ECO:0000256" key="8">
    <source>
        <dbReference type="ARBA" id="ARBA00023136"/>
    </source>
</evidence>
<comment type="caution">
    <text evidence="11">The sequence shown here is derived from an EMBL/GenBank/DDBJ whole genome shotgun (WGS) entry which is preliminary data.</text>
</comment>
<dbReference type="NCBIfam" id="TIGR03004">
    <property type="entry name" value="ectoine_ehuC"/>
    <property type="match status" value="1"/>
</dbReference>
<evidence type="ECO:0000313" key="11">
    <source>
        <dbReference type="EMBL" id="RBP35109.1"/>
    </source>
</evidence>
<dbReference type="NCBIfam" id="TIGR01726">
    <property type="entry name" value="HEQRo_perm_3TM"/>
    <property type="match status" value="1"/>
</dbReference>
<feature type="domain" description="ABC transmembrane type-1" evidence="10">
    <location>
        <begin position="14"/>
        <end position="208"/>
    </location>
</feature>
<dbReference type="InterPro" id="IPR000515">
    <property type="entry name" value="MetI-like"/>
</dbReference>
<organism evidence="11 12">
    <name type="scientific">Eoetvoesiella caeni</name>
    <dbReference type="NCBI Taxonomy" id="645616"/>
    <lineage>
        <taxon>Bacteria</taxon>
        <taxon>Pseudomonadati</taxon>
        <taxon>Pseudomonadota</taxon>
        <taxon>Betaproteobacteria</taxon>
        <taxon>Burkholderiales</taxon>
        <taxon>Alcaligenaceae</taxon>
        <taxon>Eoetvoesiella</taxon>
    </lineage>
</organism>
<dbReference type="Gene3D" id="1.10.3720.10">
    <property type="entry name" value="MetI-like"/>
    <property type="match status" value="1"/>
</dbReference>
<dbReference type="PROSITE" id="PS50928">
    <property type="entry name" value="ABC_TM1"/>
    <property type="match status" value="1"/>
</dbReference>
<keyword evidence="5 9" id="KW-0812">Transmembrane</keyword>
<dbReference type="CDD" id="cd06261">
    <property type="entry name" value="TM_PBP2"/>
    <property type="match status" value="1"/>
</dbReference>
<proteinExistence type="inferred from homology"/>
<evidence type="ECO:0000256" key="1">
    <source>
        <dbReference type="ARBA" id="ARBA00004429"/>
    </source>
</evidence>
<reference evidence="11 12" key="1">
    <citation type="submission" date="2018-06" db="EMBL/GenBank/DDBJ databases">
        <title>Genomic Encyclopedia of Type Strains, Phase IV (KMG-IV): sequencing the most valuable type-strain genomes for metagenomic binning, comparative biology and taxonomic classification.</title>
        <authorList>
            <person name="Goeker M."/>
        </authorList>
    </citation>
    <scope>NUCLEOTIDE SEQUENCE [LARGE SCALE GENOMIC DNA]</scope>
    <source>
        <strain evidence="11 12">DSM 25520</strain>
    </source>
</reference>
<gene>
    <name evidence="11" type="ORF">DFR37_12036</name>
</gene>
<dbReference type="InterPro" id="IPR035906">
    <property type="entry name" value="MetI-like_sf"/>
</dbReference>
<sequence length="223" mass="24584">MEWLDYLPPLMKGAWVTVQLAVYSTVLGGIFSFAFGMGKLASNRALRAFSIAVIEFFRGTSLLVQLFWLYFALPLLGQSLGVDLRLPPVLAGVLALSLNIGAYGAEVVRGALQAVPREQTEAAQALDFTPRQILWRIRLPQAVPEMMPSFGNLAVQNLKDTALVSLVGLSDLAFRAEQIRNITQDNTTIYTLLLLMYFGMALVLTLCMKLLERSVGRWRSGGT</sequence>
<keyword evidence="7 9" id="KW-1133">Transmembrane helix</keyword>
<evidence type="ECO:0000256" key="3">
    <source>
        <dbReference type="ARBA" id="ARBA00022448"/>
    </source>
</evidence>